<sequence length="257" mass="27430">MNENLLLLGFSAGAGLAAGAAARIILGILWGLRFPAIPAWKREKRKLPSLRDGPNGAFIAGSAVGGLIGGVLAFGTPAFANAVGIGSTSGALIGWFVYKNMQETQRMRLLREIAVLYEAVDFLTQAGYTIPQALRLGSVAASSLRPCVERCLARYSSDRARALEQFAREVNLPEAALLSSVLAHAEESGMALGRSALQEESRSLEELRRSLAELKVISKPLYFAVYRGLPLIAVGGVMAGPLAYRLIKMLQSLSSLN</sequence>
<comment type="caution">
    <text evidence="2">The sequence shown here is derived from an EMBL/GenBank/DDBJ whole genome shotgun (WGS) entry which is preliminary data.</text>
</comment>
<organism evidence="2 3">
    <name type="scientific">Desulfofundulus luciae</name>
    <dbReference type="NCBI Taxonomy" id="74702"/>
    <lineage>
        <taxon>Bacteria</taxon>
        <taxon>Bacillati</taxon>
        <taxon>Bacillota</taxon>
        <taxon>Clostridia</taxon>
        <taxon>Eubacteriales</taxon>
        <taxon>Peptococcaceae</taxon>
        <taxon>Desulfofundulus</taxon>
    </lineage>
</organism>
<evidence type="ECO:0000313" key="3">
    <source>
        <dbReference type="Proteomes" id="UP001225644"/>
    </source>
</evidence>
<gene>
    <name evidence="2" type="ORF">J2Z49_002634</name>
</gene>
<feature type="transmembrane region" description="Helical" evidence="1">
    <location>
        <begin position="78"/>
        <end position="98"/>
    </location>
</feature>
<keyword evidence="1" id="KW-0812">Transmembrane</keyword>
<reference evidence="2 3" key="1">
    <citation type="submission" date="2023-07" db="EMBL/GenBank/DDBJ databases">
        <title>Genomic Encyclopedia of Type Strains, Phase IV (KMG-IV): sequencing the most valuable type-strain genomes for metagenomic binning, comparative biology and taxonomic classification.</title>
        <authorList>
            <person name="Goeker M."/>
        </authorList>
    </citation>
    <scope>NUCLEOTIDE SEQUENCE [LARGE SCALE GENOMIC DNA]</scope>
    <source>
        <strain evidence="2 3">DSM 12396</strain>
    </source>
</reference>
<feature type="transmembrane region" description="Helical" evidence="1">
    <location>
        <begin position="53"/>
        <end position="72"/>
    </location>
</feature>
<keyword evidence="3" id="KW-1185">Reference proteome</keyword>
<proteinExistence type="predicted"/>
<dbReference type="RefSeq" id="WP_307403349.1">
    <property type="nucleotide sequence ID" value="NZ_JAUSUX010000028.1"/>
</dbReference>
<evidence type="ECO:0000256" key="1">
    <source>
        <dbReference type="SAM" id="Phobius"/>
    </source>
</evidence>
<name>A0ABU0B456_9FIRM</name>
<dbReference type="EMBL" id="JAUSUX010000028">
    <property type="protein sequence ID" value="MDQ0287506.1"/>
    <property type="molecule type" value="Genomic_DNA"/>
</dbReference>
<protein>
    <submittedName>
        <fullName evidence="2">Flp pilus assembly protein TadB</fullName>
    </submittedName>
</protein>
<keyword evidence="1" id="KW-1133">Transmembrane helix</keyword>
<keyword evidence="1" id="KW-0472">Membrane</keyword>
<dbReference type="Proteomes" id="UP001225644">
    <property type="component" value="Unassembled WGS sequence"/>
</dbReference>
<feature type="transmembrane region" description="Helical" evidence="1">
    <location>
        <begin position="224"/>
        <end position="247"/>
    </location>
</feature>
<feature type="transmembrane region" description="Helical" evidence="1">
    <location>
        <begin position="6"/>
        <end position="32"/>
    </location>
</feature>
<accession>A0ABU0B456</accession>
<evidence type="ECO:0000313" key="2">
    <source>
        <dbReference type="EMBL" id="MDQ0287506.1"/>
    </source>
</evidence>